<dbReference type="EMBL" id="CAXAMM010042573">
    <property type="protein sequence ID" value="CAK9105555.1"/>
    <property type="molecule type" value="Genomic_DNA"/>
</dbReference>
<keyword evidence="2" id="KW-1185">Reference proteome</keyword>
<comment type="caution">
    <text evidence="1">The sequence shown here is derived from an EMBL/GenBank/DDBJ whole genome shotgun (WGS) entry which is preliminary data.</text>
</comment>
<gene>
    <name evidence="1" type="ORF">SCF082_LOCUS49193</name>
</gene>
<evidence type="ECO:0000313" key="2">
    <source>
        <dbReference type="Proteomes" id="UP001642464"/>
    </source>
</evidence>
<dbReference type="Proteomes" id="UP001642464">
    <property type="component" value="Unassembled WGS sequence"/>
</dbReference>
<sequence length="896" mass="101719">MPRRPLAEILSDDVPLRELASATEAELQEVCVSAKDIFKARFRSWSLGVGSHLLPNGTRVTWLGEKLTDDKWGMGCGICASFALRMAGLQPSGSKRRRRTYSTKWSRYQVTSAKSAQACTLRKHSLSELHMAAVKAWQLPLSCVTLTYDTCNDAKLLAGAVPQPTDWLHAWSVTCNSLSNRCASRLDFTDQFICSMRIDVQAVERRAFAQMQIVMQESIRRKKRCHLSRANSITLSVDDKKPYRLVRYKACDNDGKIESGLLCVLCPLKVLMECDPEEWDEDKCVMAADSIADGIRRFCTPLGEGCNEILYSHIICNVRAFTAHGAPYAQKTGRVLKDRHCRNIVLIFRDACHMIRLACRDPLLCGEAYKKAWETLFGDKCLMPQLQYSPEWRARLSMLQHLLLADDTLGGILKSKLKHMSFAAQRWESSSTPQRRFCYLILPIALLLAMTCSDVRNDPGTRAKCHHMLSELRPSLFVTIGMASDYMQECMAFLRHFEKDIDFATISDTLQDFRIRMTRLFLEARVLEDVDGPDEIQTCAALAVRNAMQAPEIHVAGKVYHLWPHGSAKVDTGIRDAVEGIQLACELFLDRLSCELPSGMQLVIFNVKRWMLLDSEAAKQSWRKSVRTLFGLLGFESNELQAAVQETMLRERHARSFGNDTITDWRPYWKTVFSFSWPRLHRLVSLYLSLDVGSCQLERDLGQLAHLTRIKCGAAQTDCADLERCLEIMLDGPQKESDLCDRRVSETPTLQLSRHICMPMSEPKPQLIPTDALRDMCQMWVELYGRRFHVYKTRFDKGTKRGHHVGSEACAISGQKRGRDALVAGDSVDRQLLGVPRDTWSVKKGRRIENHRLFNEAHQRFKQASADIKKKHLENRPGGSGKCLYPAGRVFVVGER</sequence>
<organism evidence="1 2">
    <name type="scientific">Durusdinium trenchii</name>
    <dbReference type="NCBI Taxonomy" id="1381693"/>
    <lineage>
        <taxon>Eukaryota</taxon>
        <taxon>Sar</taxon>
        <taxon>Alveolata</taxon>
        <taxon>Dinophyceae</taxon>
        <taxon>Suessiales</taxon>
        <taxon>Symbiodiniaceae</taxon>
        <taxon>Durusdinium</taxon>
    </lineage>
</organism>
<reference evidence="1 2" key="1">
    <citation type="submission" date="2024-02" db="EMBL/GenBank/DDBJ databases">
        <authorList>
            <person name="Chen Y."/>
            <person name="Shah S."/>
            <person name="Dougan E. K."/>
            <person name="Thang M."/>
            <person name="Chan C."/>
        </authorList>
    </citation>
    <scope>NUCLEOTIDE SEQUENCE [LARGE SCALE GENOMIC DNA]</scope>
</reference>
<protein>
    <recommendedName>
        <fullName evidence="3">Transposase</fullName>
    </recommendedName>
</protein>
<name>A0ABP0RZP6_9DINO</name>
<accession>A0ABP0RZP6</accession>
<proteinExistence type="predicted"/>
<evidence type="ECO:0008006" key="3">
    <source>
        <dbReference type="Google" id="ProtNLM"/>
    </source>
</evidence>
<evidence type="ECO:0000313" key="1">
    <source>
        <dbReference type="EMBL" id="CAK9105555.1"/>
    </source>
</evidence>